<name>A0A7X0FQE5_9MICO</name>
<gene>
    <name evidence="1" type="ORF">HD594_001535</name>
</gene>
<comment type="caution">
    <text evidence="1">The sequence shown here is derived from an EMBL/GenBank/DDBJ whole genome shotgun (WGS) entry which is preliminary data.</text>
</comment>
<dbReference type="EMBL" id="JACHML010000001">
    <property type="protein sequence ID" value="MBB6391222.1"/>
    <property type="molecule type" value="Genomic_DNA"/>
</dbReference>
<sequence length="100" mass="11218">MKTIQIRRYVLAPGEYDAFLAWYDQWIPGPRAAQGFTIEFAYGIRDTNQFVWAVSAPVDADTFREMDAGWRASDARAAAFAGQPDRIVSADVQLVTDIKT</sequence>
<dbReference type="AlphaFoldDB" id="A0A7X0FQE5"/>
<evidence type="ECO:0008006" key="3">
    <source>
        <dbReference type="Google" id="ProtNLM"/>
    </source>
</evidence>
<proteinExistence type="predicted"/>
<organism evidence="1 2">
    <name type="scientific">Microbacterium thalassium</name>
    <dbReference type="NCBI Taxonomy" id="362649"/>
    <lineage>
        <taxon>Bacteria</taxon>
        <taxon>Bacillati</taxon>
        <taxon>Actinomycetota</taxon>
        <taxon>Actinomycetes</taxon>
        <taxon>Micrococcales</taxon>
        <taxon>Microbacteriaceae</taxon>
        <taxon>Microbacterium</taxon>
    </lineage>
</organism>
<evidence type="ECO:0000313" key="2">
    <source>
        <dbReference type="Proteomes" id="UP000537775"/>
    </source>
</evidence>
<keyword evidence="2" id="KW-1185">Reference proteome</keyword>
<evidence type="ECO:0000313" key="1">
    <source>
        <dbReference type="EMBL" id="MBB6391222.1"/>
    </source>
</evidence>
<protein>
    <recommendedName>
        <fullName evidence="3">NIPSNAP family containing protein</fullName>
    </recommendedName>
</protein>
<accession>A0A7X0FQE5</accession>
<dbReference type="RefSeq" id="WP_184750378.1">
    <property type="nucleotide sequence ID" value="NZ_BAAAJR010000010.1"/>
</dbReference>
<reference evidence="1 2" key="1">
    <citation type="submission" date="2020-08" db="EMBL/GenBank/DDBJ databases">
        <title>Sequencing the genomes of 1000 actinobacteria strains.</title>
        <authorList>
            <person name="Klenk H.-P."/>
        </authorList>
    </citation>
    <scope>NUCLEOTIDE SEQUENCE [LARGE SCALE GENOMIC DNA]</scope>
    <source>
        <strain evidence="1 2">DSM 12511</strain>
    </source>
</reference>
<dbReference type="Proteomes" id="UP000537775">
    <property type="component" value="Unassembled WGS sequence"/>
</dbReference>